<evidence type="ECO:0000313" key="2">
    <source>
        <dbReference type="Proteomes" id="UP000306808"/>
    </source>
</evidence>
<keyword evidence="2" id="KW-1185">Reference proteome</keyword>
<proteinExistence type="predicted"/>
<dbReference type="Proteomes" id="UP000306808">
    <property type="component" value="Unassembled WGS sequence"/>
</dbReference>
<organism evidence="1 2">
    <name type="scientific">Sphingobacterium olei</name>
    <dbReference type="NCBI Taxonomy" id="2571155"/>
    <lineage>
        <taxon>Bacteria</taxon>
        <taxon>Pseudomonadati</taxon>
        <taxon>Bacteroidota</taxon>
        <taxon>Sphingobacteriia</taxon>
        <taxon>Sphingobacteriales</taxon>
        <taxon>Sphingobacteriaceae</taxon>
        <taxon>Sphingobacterium</taxon>
    </lineage>
</organism>
<dbReference type="OrthoDB" id="637901at2"/>
<protein>
    <submittedName>
        <fullName evidence="1">Uncharacterized protein</fullName>
    </submittedName>
</protein>
<dbReference type="AlphaFoldDB" id="A0A4U0NAC0"/>
<comment type="caution">
    <text evidence="1">The sequence shown here is derived from an EMBL/GenBank/DDBJ whole genome shotgun (WGS) entry which is preliminary data.</text>
</comment>
<accession>A0A4U0NAC0</accession>
<dbReference type="RefSeq" id="WP_136903440.1">
    <property type="nucleotide sequence ID" value="NZ_SUME01000013.1"/>
</dbReference>
<name>A0A4U0NAC0_9SPHI</name>
<evidence type="ECO:0000313" key="1">
    <source>
        <dbReference type="EMBL" id="TJZ50603.1"/>
    </source>
</evidence>
<dbReference type="EMBL" id="SUME01000013">
    <property type="protein sequence ID" value="TJZ50603.1"/>
    <property type="molecule type" value="Genomic_DNA"/>
</dbReference>
<gene>
    <name evidence="1" type="ORF">FAZ15_21525</name>
</gene>
<sequence length="440" mass="50322">MMRKFFFGLLIVLLLLIVGIWIFFSVRAEKSLDAQVHKESDALIQISVDRLLGEIATNAVMHPFTYFGKDTSGQSEDEVVKRIKIWQSGWSVPARLIFFSTPEDSAVFYSLQKINNAQRFRAFALQSLGIHVDSLLDPTDLSYLVSKDKRIALLSNERNFILSVGTSTSDRRERMQHLLTNENGDLVNMSAIAGTDFLATKSDILYNNLHDSTRLKVDFQNGKIQVEGLLYSTLWRANAKARKRILHENNILNVALDADLRPLMQKYQSTLANFKIPVDTLQRYFGGYIDMQWKQGGVVQTDTIIAYEMDENFEMTEKKELREELVPNLQITVKASPHLASYLPEKIFYKFTKKIKADMIGLATSADFGLQEQLVDNDAYFSFVMQNMKNEKLLLDGLSLPEYIHRIELDATYVAPNASSIWGQVIFTQSQIHSMYQLIR</sequence>
<reference evidence="1 2" key="1">
    <citation type="submission" date="2019-04" db="EMBL/GenBank/DDBJ databases">
        <title>Sphingobacterium olei sp. nov., isolated from oil-contaminated soil.</title>
        <authorList>
            <person name="Liu B."/>
        </authorList>
    </citation>
    <scope>NUCLEOTIDE SEQUENCE [LARGE SCALE GENOMIC DNA]</scope>
    <source>
        <strain evidence="1 2">HAL-9</strain>
    </source>
</reference>